<dbReference type="SMART" id="SM00380">
    <property type="entry name" value="AP2"/>
    <property type="match status" value="1"/>
</dbReference>
<dbReference type="GO" id="GO:0006952">
    <property type="term" value="P:defense response"/>
    <property type="evidence" value="ECO:0007669"/>
    <property type="project" value="UniProtKB-KW"/>
</dbReference>
<evidence type="ECO:0000256" key="3">
    <source>
        <dbReference type="ARBA" id="ARBA00023015"/>
    </source>
</evidence>
<dbReference type="SUPFAM" id="SSF54171">
    <property type="entry name" value="DNA-binding domain"/>
    <property type="match status" value="1"/>
</dbReference>
<dbReference type="AlphaFoldDB" id="A0A2Z7D5I0"/>
<keyword evidence="6" id="KW-0539">Nucleus</keyword>
<evidence type="ECO:0000313" key="9">
    <source>
        <dbReference type="EMBL" id="KZV53619.1"/>
    </source>
</evidence>
<dbReference type="Proteomes" id="UP000250235">
    <property type="component" value="Unassembled WGS sequence"/>
</dbReference>
<dbReference type="EMBL" id="KQ990130">
    <property type="protein sequence ID" value="KZV53619.1"/>
    <property type="molecule type" value="Genomic_DNA"/>
</dbReference>
<dbReference type="Gene3D" id="3.30.730.10">
    <property type="entry name" value="AP2/ERF domain"/>
    <property type="match status" value="1"/>
</dbReference>
<gene>
    <name evidence="9" type="ORF">F511_26283</name>
</gene>
<evidence type="ECO:0000256" key="1">
    <source>
        <dbReference type="ARBA" id="ARBA00004123"/>
    </source>
</evidence>
<keyword evidence="4" id="KW-0238">DNA-binding</keyword>
<feature type="compositionally biased region" description="Polar residues" evidence="7">
    <location>
        <begin position="1"/>
        <end position="11"/>
    </location>
</feature>
<evidence type="ECO:0000256" key="6">
    <source>
        <dbReference type="ARBA" id="ARBA00023242"/>
    </source>
</evidence>
<dbReference type="PANTHER" id="PTHR31190:SF473">
    <property type="entry name" value="OS05G0437100 PROTEIN"/>
    <property type="match status" value="1"/>
</dbReference>
<dbReference type="OrthoDB" id="1925932at2759"/>
<evidence type="ECO:0000313" key="10">
    <source>
        <dbReference type="Proteomes" id="UP000250235"/>
    </source>
</evidence>
<dbReference type="GO" id="GO:0009873">
    <property type="term" value="P:ethylene-activated signaling pathway"/>
    <property type="evidence" value="ECO:0007669"/>
    <property type="project" value="InterPro"/>
</dbReference>
<feature type="compositionally biased region" description="Polar residues" evidence="7">
    <location>
        <begin position="203"/>
        <end position="212"/>
    </location>
</feature>
<accession>A0A2Z7D5I0</accession>
<keyword evidence="5" id="KW-0804">Transcription</keyword>
<dbReference type="InterPro" id="IPR036955">
    <property type="entry name" value="AP2/ERF_dom_sf"/>
</dbReference>
<organism evidence="9 10">
    <name type="scientific">Dorcoceras hygrometricum</name>
    <dbReference type="NCBI Taxonomy" id="472368"/>
    <lineage>
        <taxon>Eukaryota</taxon>
        <taxon>Viridiplantae</taxon>
        <taxon>Streptophyta</taxon>
        <taxon>Embryophyta</taxon>
        <taxon>Tracheophyta</taxon>
        <taxon>Spermatophyta</taxon>
        <taxon>Magnoliopsida</taxon>
        <taxon>eudicotyledons</taxon>
        <taxon>Gunneridae</taxon>
        <taxon>Pentapetalae</taxon>
        <taxon>asterids</taxon>
        <taxon>lamiids</taxon>
        <taxon>Lamiales</taxon>
        <taxon>Gesneriaceae</taxon>
        <taxon>Didymocarpoideae</taxon>
        <taxon>Trichosporeae</taxon>
        <taxon>Loxocarpinae</taxon>
        <taxon>Dorcoceras</taxon>
    </lineage>
</organism>
<dbReference type="PRINTS" id="PR00367">
    <property type="entry name" value="ETHRSPELEMNT"/>
</dbReference>
<feature type="region of interest" description="Disordered" evidence="7">
    <location>
        <begin position="1"/>
        <end position="29"/>
    </location>
</feature>
<feature type="region of interest" description="Disordered" evidence="7">
    <location>
        <begin position="180"/>
        <end position="212"/>
    </location>
</feature>
<dbReference type="GO" id="GO:0003677">
    <property type="term" value="F:DNA binding"/>
    <property type="evidence" value="ECO:0007669"/>
    <property type="project" value="UniProtKB-KW"/>
</dbReference>
<dbReference type="CDD" id="cd00018">
    <property type="entry name" value="AP2"/>
    <property type="match status" value="1"/>
</dbReference>
<evidence type="ECO:0000256" key="2">
    <source>
        <dbReference type="ARBA" id="ARBA00022821"/>
    </source>
</evidence>
<feature type="domain" description="AP2/ERF" evidence="8">
    <location>
        <begin position="29"/>
        <end position="86"/>
    </location>
</feature>
<reference evidence="9 10" key="1">
    <citation type="journal article" date="2015" name="Proc. Natl. Acad. Sci. U.S.A.">
        <title>The resurrection genome of Boea hygrometrica: A blueprint for survival of dehydration.</title>
        <authorList>
            <person name="Xiao L."/>
            <person name="Yang G."/>
            <person name="Zhang L."/>
            <person name="Yang X."/>
            <person name="Zhao S."/>
            <person name="Ji Z."/>
            <person name="Zhou Q."/>
            <person name="Hu M."/>
            <person name="Wang Y."/>
            <person name="Chen M."/>
            <person name="Xu Y."/>
            <person name="Jin H."/>
            <person name="Xiao X."/>
            <person name="Hu G."/>
            <person name="Bao F."/>
            <person name="Hu Y."/>
            <person name="Wan P."/>
            <person name="Li L."/>
            <person name="Deng X."/>
            <person name="Kuang T."/>
            <person name="Xiang C."/>
            <person name="Zhu J.K."/>
            <person name="Oliver M.J."/>
            <person name="He Y."/>
        </authorList>
    </citation>
    <scope>NUCLEOTIDE SEQUENCE [LARGE SCALE GENOMIC DNA]</scope>
    <source>
        <strain evidence="10">cv. XS01</strain>
    </source>
</reference>
<dbReference type="Pfam" id="PF00847">
    <property type="entry name" value="AP2"/>
    <property type="match status" value="1"/>
</dbReference>
<dbReference type="InterPro" id="IPR044808">
    <property type="entry name" value="ERF_plant"/>
</dbReference>
<sequence>MYAYTPTSKYSQLHKADANESSSRHLSRRYRGVRQRPWGKWAAEIRDPFKATRVWLGTFDTAEEAATAYDEAALRFRGNKAKLNFPENVSRVIQETPPDQSSRTTIFGLSGSFDQPIPHSSFSSNSQSSCSAGMIHLDNIHRRQAASDGSCNLLNEWMQHPSGLLVPHFLTRYPNHSMFYPADDPPPQNAEDGRSGGGAEYFSSGTRRSSSG</sequence>
<dbReference type="PROSITE" id="PS51032">
    <property type="entry name" value="AP2_ERF"/>
    <property type="match status" value="1"/>
</dbReference>
<evidence type="ECO:0000256" key="5">
    <source>
        <dbReference type="ARBA" id="ARBA00023163"/>
    </source>
</evidence>
<keyword evidence="2" id="KW-0611">Plant defense</keyword>
<comment type="subcellular location">
    <subcellularLocation>
        <location evidence="1">Nucleus</location>
    </subcellularLocation>
</comment>
<evidence type="ECO:0000256" key="7">
    <source>
        <dbReference type="SAM" id="MobiDB-lite"/>
    </source>
</evidence>
<dbReference type="PANTHER" id="PTHR31190">
    <property type="entry name" value="DNA-BINDING DOMAIN"/>
    <property type="match status" value="1"/>
</dbReference>
<proteinExistence type="predicted"/>
<keyword evidence="10" id="KW-1185">Reference proteome</keyword>
<evidence type="ECO:0000256" key="4">
    <source>
        <dbReference type="ARBA" id="ARBA00023125"/>
    </source>
</evidence>
<dbReference type="GO" id="GO:0003700">
    <property type="term" value="F:DNA-binding transcription factor activity"/>
    <property type="evidence" value="ECO:0007669"/>
    <property type="project" value="InterPro"/>
</dbReference>
<dbReference type="InterPro" id="IPR001471">
    <property type="entry name" value="AP2/ERF_dom"/>
</dbReference>
<dbReference type="FunFam" id="3.30.730.10:FF:000001">
    <property type="entry name" value="Ethylene-responsive transcription factor 2"/>
    <property type="match status" value="1"/>
</dbReference>
<protein>
    <recommendedName>
        <fullName evidence="8">AP2/ERF domain-containing protein</fullName>
    </recommendedName>
</protein>
<dbReference type="GO" id="GO:0005634">
    <property type="term" value="C:nucleus"/>
    <property type="evidence" value="ECO:0007669"/>
    <property type="project" value="UniProtKB-SubCell"/>
</dbReference>
<keyword evidence="3" id="KW-0805">Transcription regulation</keyword>
<evidence type="ECO:0000259" key="8">
    <source>
        <dbReference type="PROSITE" id="PS51032"/>
    </source>
</evidence>
<name>A0A2Z7D5I0_9LAMI</name>
<dbReference type="InterPro" id="IPR016177">
    <property type="entry name" value="DNA-bd_dom_sf"/>
</dbReference>